<evidence type="ECO:0000256" key="7">
    <source>
        <dbReference type="ARBA" id="ARBA00023012"/>
    </source>
</evidence>
<dbReference type="SUPFAM" id="SSF158472">
    <property type="entry name" value="HAMP domain-like"/>
    <property type="match status" value="1"/>
</dbReference>
<feature type="domain" description="Response regulatory" evidence="12">
    <location>
        <begin position="731"/>
        <end position="847"/>
    </location>
</feature>
<dbReference type="Gene3D" id="3.30.565.10">
    <property type="entry name" value="Histidine kinase-like ATPase, C-terminal domain"/>
    <property type="match status" value="1"/>
</dbReference>
<comment type="catalytic activity">
    <reaction evidence="1">
        <text>ATP + protein L-histidine = ADP + protein N-phospho-L-histidine.</text>
        <dbReference type="EC" id="2.7.13.3"/>
    </reaction>
</comment>
<gene>
    <name evidence="14" type="ORF">NC998_01585</name>
</gene>
<keyword evidence="14" id="KW-0067">ATP-binding</keyword>
<evidence type="ECO:0000313" key="14">
    <source>
        <dbReference type="EMBL" id="MEP0815782.1"/>
    </source>
</evidence>
<dbReference type="InterPro" id="IPR003660">
    <property type="entry name" value="HAMP_dom"/>
</dbReference>
<comment type="subcellular location">
    <subcellularLocation>
        <location evidence="2">Membrane</location>
    </subcellularLocation>
</comment>
<keyword evidence="4 8" id="KW-0597">Phosphoprotein</keyword>
<dbReference type="SMART" id="SM00387">
    <property type="entry name" value="HATPase_c"/>
    <property type="match status" value="1"/>
</dbReference>
<keyword evidence="9" id="KW-0175">Coiled coil</keyword>
<dbReference type="Gene3D" id="3.40.50.2300">
    <property type="match status" value="1"/>
</dbReference>
<dbReference type="InterPro" id="IPR036890">
    <property type="entry name" value="HATPase_C_sf"/>
</dbReference>
<dbReference type="PROSITE" id="PS50885">
    <property type="entry name" value="HAMP"/>
    <property type="match status" value="1"/>
</dbReference>
<dbReference type="Pfam" id="PF02518">
    <property type="entry name" value="HATPase_c"/>
    <property type="match status" value="1"/>
</dbReference>
<dbReference type="InterPro" id="IPR001789">
    <property type="entry name" value="Sig_transdc_resp-reg_receiver"/>
</dbReference>
<accession>A0ABV0J1Y7</accession>
<dbReference type="CDD" id="cd00156">
    <property type="entry name" value="REC"/>
    <property type="match status" value="1"/>
</dbReference>
<dbReference type="RefSeq" id="WP_190431321.1">
    <property type="nucleotide sequence ID" value="NZ_JAMPKM010000001.1"/>
</dbReference>
<dbReference type="SMART" id="SM00388">
    <property type="entry name" value="HisKA"/>
    <property type="match status" value="1"/>
</dbReference>
<name>A0ABV0J1Y7_9CYAN</name>
<dbReference type="InterPro" id="IPR004358">
    <property type="entry name" value="Sig_transdc_His_kin-like_C"/>
</dbReference>
<dbReference type="Pfam" id="PF22673">
    <property type="entry name" value="MCP-like_PDC_1"/>
    <property type="match status" value="1"/>
</dbReference>
<protein>
    <recommendedName>
        <fullName evidence="3">histidine kinase</fullName>
        <ecNumber evidence="3">2.7.13.3</ecNumber>
    </recommendedName>
</protein>
<dbReference type="PROSITE" id="PS50109">
    <property type="entry name" value="HIS_KIN"/>
    <property type="match status" value="1"/>
</dbReference>
<dbReference type="InterPro" id="IPR003594">
    <property type="entry name" value="HATPase_dom"/>
</dbReference>
<evidence type="ECO:0000256" key="10">
    <source>
        <dbReference type="SAM" id="Phobius"/>
    </source>
</evidence>
<dbReference type="PANTHER" id="PTHR43047">
    <property type="entry name" value="TWO-COMPONENT HISTIDINE PROTEIN KINASE"/>
    <property type="match status" value="1"/>
</dbReference>
<evidence type="ECO:0000256" key="8">
    <source>
        <dbReference type="PROSITE-ProRule" id="PRU00169"/>
    </source>
</evidence>
<keyword evidence="10" id="KW-1133">Transmembrane helix</keyword>
<sequence>MLSDSIPNAVVKASGKVPLRTVLVVPFILQIFVAVGLTGYLSLRNGQKAVNELATRLETEVSNRVNQHLDNYAATTRYLTQIDGEQIDLGLLNPADADRLAQFFSKQVKIYNVGYILYGSKTGEFIASGYYRESSIPKHGNPDISLVLPKRYGSTDLYNYATNDQGQPVQSFPGTKDYQYQKEGWYAKGVETGKPGWSEIYQWETNSYPLSIATSRPIYDKTGQLIGSVGVEQRLSQIGDFLRQIQVSQSSKIFILETNGFLVASSSDRPVFSVVNEKPQRLRGVESPDTLIQATSKYLGDRFGDLKTIQNQHQLDFRLNGQRQFVQVNRWQDEWGLDWLVVVAMPESDFMGQINANTINTIWLCLGALGLATLLGIYTSRWITRPILRLSQASEAIAQGELDQKIEVSGVKELTVLAQSFNRMAQQLRDSFKALENTNQALEQRVEERTAELKNAKEVADSANKAKSEFLTNMSHELRTPLNGILGYTQILQRTESMTDKGRKGISIIHQCGSHLLMLINDILDLAKIEARKMDLSHSKFHFPSFLQGIAEICRIRAEQKQIAFVYQPDAELPTGIRADEKRLRQVLINLLGNAIKFTDSGKVTFRVEVQAIPGANSHAAKLKTDASPWRIRFLVEDTGVGMTPEQVKKIFLPFEQVGDVRKQSEGTGLGLAISQKIVGLMGSSLEVQSNFGRGSKFWFDADLPEAKNWAAAARTAQQGTIVGYQGARRKILVIDDRWENRSVLASLLEPIGFEVIEANNGQEGLDTAVAIRPDLIVTDLVMPVMDGFEMLRHLRQLSQFRNIAVIASSASAFETDEYRSVTAGANEFLPKPIQTETLLQWIQHYLELEWIYDHKLDQLGATVDPAESIDSTWKPPAAEGLQHLHQLLAMGDLDGIVETAQRLEQADPQLVPFARKVAELAEGCELNALTTLLKQSMPE</sequence>
<keyword evidence="15" id="KW-1185">Reference proteome</keyword>
<dbReference type="CDD" id="cd00082">
    <property type="entry name" value="HisKA"/>
    <property type="match status" value="1"/>
</dbReference>
<dbReference type="CDD" id="cd06225">
    <property type="entry name" value="HAMP"/>
    <property type="match status" value="1"/>
</dbReference>
<dbReference type="SUPFAM" id="SSF47384">
    <property type="entry name" value="Homodimeric domain of signal transducing histidine kinase"/>
    <property type="match status" value="1"/>
</dbReference>
<dbReference type="Pfam" id="PF00672">
    <property type="entry name" value="HAMP"/>
    <property type="match status" value="1"/>
</dbReference>
<feature type="domain" description="Histidine kinase" evidence="11">
    <location>
        <begin position="473"/>
        <end position="706"/>
    </location>
</feature>
<dbReference type="Proteomes" id="UP001464891">
    <property type="component" value="Unassembled WGS sequence"/>
</dbReference>
<evidence type="ECO:0000256" key="9">
    <source>
        <dbReference type="SAM" id="Coils"/>
    </source>
</evidence>
<evidence type="ECO:0000259" key="13">
    <source>
        <dbReference type="PROSITE" id="PS50885"/>
    </source>
</evidence>
<dbReference type="Gene3D" id="6.10.340.10">
    <property type="match status" value="1"/>
</dbReference>
<dbReference type="SMART" id="SM00304">
    <property type="entry name" value="HAMP"/>
    <property type="match status" value="1"/>
</dbReference>
<evidence type="ECO:0000259" key="11">
    <source>
        <dbReference type="PROSITE" id="PS50109"/>
    </source>
</evidence>
<dbReference type="SMART" id="SM00448">
    <property type="entry name" value="REC"/>
    <property type="match status" value="1"/>
</dbReference>
<evidence type="ECO:0000256" key="5">
    <source>
        <dbReference type="ARBA" id="ARBA00022679"/>
    </source>
</evidence>
<dbReference type="Gene3D" id="1.10.287.130">
    <property type="match status" value="1"/>
</dbReference>
<evidence type="ECO:0000256" key="1">
    <source>
        <dbReference type="ARBA" id="ARBA00000085"/>
    </source>
</evidence>
<dbReference type="InterPro" id="IPR005467">
    <property type="entry name" value="His_kinase_dom"/>
</dbReference>
<dbReference type="SUPFAM" id="SSF55874">
    <property type="entry name" value="ATPase domain of HSP90 chaperone/DNA topoisomerase II/histidine kinase"/>
    <property type="match status" value="1"/>
</dbReference>
<dbReference type="InterPro" id="IPR011006">
    <property type="entry name" value="CheY-like_superfamily"/>
</dbReference>
<evidence type="ECO:0000256" key="4">
    <source>
        <dbReference type="ARBA" id="ARBA00022553"/>
    </source>
</evidence>
<feature type="transmembrane region" description="Helical" evidence="10">
    <location>
        <begin position="21"/>
        <end position="43"/>
    </location>
</feature>
<dbReference type="EC" id="2.7.13.3" evidence="3"/>
<keyword evidence="6" id="KW-0418">Kinase</keyword>
<feature type="coiled-coil region" evidence="9">
    <location>
        <begin position="418"/>
        <end position="466"/>
    </location>
</feature>
<evidence type="ECO:0000256" key="2">
    <source>
        <dbReference type="ARBA" id="ARBA00004370"/>
    </source>
</evidence>
<keyword evidence="10" id="KW-0472">Membrane</keyword>
<evidence type="ECO:0000313" key="15">
    <source>
        <dbReference type="Proteomes" id="UP001464891"/>
    </source>
</evidence>
<dbReference type="CDD" id="cd12913">
    <property type="entry name" value="PDC1_MCP_like"/>
    <property type="match status" value="1"/>
</dbReference>
<dbReference type="EMBL" id="JAMPKM010000001">
    <property type="protein sequence ID" value="MEP0815782.1"/>
    <property type="molecule type" value="Genomic_DNA"/>
</dbReference>
<evidence type="ECO:0000259" key="12">
    <source>
        <dbReference type="PROSITE" id="PS50110"/>
    </source>
</evidence>
<dbReference type="Pfam" id="PF00512">
    <property type="entry name" value="HisKA"/>
    <property type="match status" value="1"/>
</dbReference>
<dbReference type="InterPro" id="IPR036097">
    <property type="entry name" value="HisK_dim/P_sf"/>
</dbReference>
<evidence type="ECO:0000256" key="3">
    <source>
        <dbReference type="ARBA" id="ARBA00012438"/>
    </source>
</evidence>
<keyword evidence="14" id="KW-0547">Nucleotide-binding</keyword>
<feature type="modified residue" description="4-aspartylphosphate" evidence="8">
    <location>
        <position position="780"/>
    </location>
</feature>
<dbReference type="Pfam" id="PF00072">
    <property type="entry name" value="Response_reg"/>
    <property type="match status" value="1"/>
</dbReference>
<dbReference type="GO" id="GO:0005524">
    <property type="term" value="F:ATP binding"/>
    <property type="evidence" value="ECO:0007669"/>
    <property type="project" value="UniProtKB-KW"/>
</dbReference>
<dbReference type="CDD" id="cd16922">
    <property type="entry name" value="HATPase_EvgS-ArcB-TorS-like"/>
    <property type="match status" value="1"/>
</dbReference>
<keyword evidence="7" id="KW-0902">Two-component regulatory system</keyword>
<proteinExistence type="predicted"/>
<dbReference type="PROSITE" id="PS50110">
    <property type="entry name" value="RESPONSE_REGULATORY"/>
    <property type="match status" value="1"/>
</dbReference>
<dbReference type="PRINTS" id="PR00344">
    <property type="entry name" value="BCTRLSENSOR"/>
</dbReference>
<keyword evidence="10" id="KW-0812">Transmembrane</keyword>
<dbReference type="Gene3D" id="3.30.450.20">
    <property type="entry name" value="PAS domain"/>
    <property type="match status" value="1"/>
</dbReference>
<dbReference type="InterPro" id="IPR003661">
    <property type="entry name" value="HisK_dim/P_dom"/>
</dbReference>
<evidence type="ECO:0000256" key="6">
    <source>
        <dbReference type="ARBA" id="ARBA00022777"/>
    </source>
</evidence>
<comment type="caution">
    <text evidence="14">The sequence shown here is derived from an EMBL/GenBank/DDBJ whole genome shotgun (WGS) entry which is preliminary data.</text>
</comment>
<dbReference type="SUPFAM" id="SSF52172">
    <property type="entry name" value="CheY-like"/>
    <property type="match status" value="1"/>
</dbReference>
<organism evidence="14 15">
    <name type="scientific">Trichocoleus desertorum GB2-A4</name>
    <dbReference type="NCBI Taxonomy" id="2933944"/>
    <lineage>
        <taxon>Bacteria</taxon>
        <taxon>Bacillati</taxon>
        <taxon>Cyanobacteriota</taxon>
        <taxon>Cyanophyceae</taxon>
        <taxon>Leptolyngbyales</taxon>
        <taxon>Trichocoleusaceae</taxon>
        <taxon>Trichocoleus</taxon>
    </lineage>
</organism>
<keyword evidence="5" id="KW-0808">Transferase</keyword>
<feature type="domain" description="HAMP" evidence="13">
    <location>
        <begin position="381"/>
        <end position="433"/>
    </location>
</feature>
<reference evidence="14 15" key="1">
    <citation type="submission" date="2022-04" db="EMBL/GenBank/DDBJ databases">
        <title>Positive selection, recombination, and allopatry shape intraspecific diversity of widespread and dominant cyanobacteria.</title>
        <authorList>
            <person name="Wei J."/>
            <person name="Shu W."/>
            <person name="Hu C."/>
        </authorList>
    </citation>
    <scope>NUCLEOTIDE SEQUENCE [LARGE SCALE GENOMIC DNA]</scope>
    <source>
        <strain evidence="14 15">GB2-A4</strain>
    </source>
</reference>